<dbReference type="PROSITE" id="PS01206">
    <property type="entry name" value="ASC"/>
    <property type="match status" value="1"/>
</dbReference>
<keyword evidence="9 13" id="KW-0472">Membrane</keyword>
<evidence type="ECO:0000313" key="15">
    <source>
        <dbReference type="Proteomes" id="UP000466442"/>
    </source>
</evidence>
<dbReference type="InterPro" id="IPR020903">
    <property type="entry name" value="ENaC_CS"/>
</dbReference>
<keyword evidence="7" id="KW-0915">Sodium</keyword>
<dbReference type="Pfam" id="PF00858">
    <property type="entry name" value="ASC"/>
    <property type="match status" value="1"/>
</dbReference>
<feature type="transmembrane region" description="Helical" evidence="13">
    <location>
        <begin position="76"/>
        <end position="102"/>
    </location>
</feature>
<dbReference type="GO" id="GO:0015280">
    <property type="term" value="F:ligand-gated sodium channel activity"/>
    <property type="evidence" value="ECO:0007669"/>
    <property type="project" value="TreeGrafter"/>
</dbReference>
<dbReference type="Proteomes" id="UP000466442">
    <property type="component" value="Unassembled WGS sequence"/>
</dbReference>
<evidence type="ECO:0000256" key="3">
    <source>
        <dbReference type="ARBA" id="ARBA00022448"/>
    </source>
</evidence>
<dbReference type="OrthoDB" id="6478271at2759"/>
<organism evidence="14 15">
    <name type="scientific">Apolygus lucorum</name>
    <name type="common">Small green plant bug</name>
    <name type="synonym">Lygocoris lucorum</name>
    <dbReference type="NCBI Taxonomy" id="248454"/>
    <lineage>
        <taxon>Eukaryota</taxon>
        <taxon>Metazoa</taxon>
        <taxon>Ecdysozoa</taxon>
        <taxon>Arthropoda</taxon>
        <taxon>Hexapoda</taxon>
        <taxon>Insecta</taxon>
        <taxon>Pterygota</taxon>
        <taxon>Neoptera</taxon>
        <taxon>Paraneoptera</taxon>
        <taxon>Hemiptera</taxon>
        <taxon>Heteroptera</taxon>
        <taxon>Panheteroptera</taxon>
        <taxon>Cimicomorpha</taxon>
        <taxon>Miridae</taxon>
        <taxon>Mirini</taxon>
        <taxon>Apolygus</taxon>
    </lineage>
</organism>
<evidence type="ECO:0000256" key="6">
    <source>
        <dbReference type="ARBA" id="ARBA00022989"/>
    </source>
</evidence>
<evidence type="ECO:0000256" key="8">
    <source>
        <dbReference type="ARBA" id="ARBA00023065"/>
    </source>
</evidence>
<evidence type="ECO:0000256" key="9">
    <source>
        <dbReference type="ARBA" id="ARBA00023136"/>
    </source>
</evidence>
<proteinExistence type="inferred from homology"/>
<keyword evidence="8 12" id="KW-0406">Ion transport</keyword>
<sequence>MYVSELSQSVTARQMFPPEFVIPERNEKKAKMEVDRKTGCSESRSPSCSSILKIYCRETSLHCLKYLVRPVQYERIFWMVLLVIVYLLGAIALWQQLLYFYYTPILITFQPKPTLVSSIPLPAFTLCPDMQVRNSAFNLSRRLAQMENFTKDELDYLFLTTTMCDIVFDARNVTTDFSPEVIKEFSMAHNSYNRCKDFVVAAEYQWKRIQDPCLYFQPSFSPRGACVSFNLLPPDQLFRNFERNKSFFNNPFNGREVVWNMEDGYTEGRKRSRPSPEGSPPWSISVSTLSTHYLFLLKVPTHLFDPICSGGKGFHGFLHNPAEIPSSSHTSFYVEPGHRLNLQIKPKIFTIEEQLKSWDPLSKMCFMQSERQLKFFKVYTRINCEIECESNFTQQKCGCATFFQPRDDNVLVCGPGVNECLSQYSGK</sequence>
<evidence type="ECO:0000256" key="1">
    <source>
        <dbReference type="ARBA" id="ARBA00004141"/>
    </source>
</evidence>
<dbReference type="PANTHER" id="PTHR11690:SF288">
    <property type="entry name" value="AMILORIDE-SENSITIVE NA+ CHANNEL-RELATED"/>
    <property type="match status" value="1"/>
</dbReference>
<keyword evidence="15" id="KW-1185">Reference proteome</keyword>
<evidence type="ECO:0000256" key="5">
    <source>
        <dbReference type="ARBA" id="ARBA00022692"/>
    </source>
</evidence>
<name>A0A8S9WWB5_APOLU</name>
<comment type="subcellular location">
    <subcellularLocation>
        <location evidence="1">Membrane</location>
        <topology evidence="1">Multi-pass membrane protein</topology>
    </subcellularLocation>
</comment>
<evidence type="ECO:0000256" key="2">
    <source>
        <dbReference type="ARBA" id="ARBA00007193"/>
    </source>
</evidence>
<evidence type="ECO:0000256" key="11">
    <source>
        <dbReference type="ARBA" id="ARBA00023303"/>
    </source>
</evidence>
<accession>A0A8S9WWB5</accession>
<dbReference type="PANTHER" id="PTHR11690">
    <property type="entry name" value="AMILORIDE-SENSITIVE SODIUM CHANNEL-RELATED"/>
    <property type="match status" value="1"/>
</dbReference>
<keyword evidence="5 12" id="KW-0812">Transmembrane</keyword>
<dbReference type="GO" id="GO:0005886">
    <property type="term" value="C:plasma membrane"/>
    <property type="evidence" value="ECO:0007669"/>
    <property type="project" value="TreeGrafter"/>
</dbReference>
<keyword evidence="6 13" id="KW-1133">Transmembrane helix</keyword>
<keyword evidence="11 12" id="KW-0407">Ion channel</keyword>
<keyword evidence="10 12" id="KW-0739">Sodium transport</keyword>
<reference evidence="14" key="1">
    <citation type="journal article" date="2021" name="Mol. Ecol. Resour.">
        <title>Apolygus lucorum genome provides insights into omnivorousness and mesophyll feeding.</title>
        <authorList>
            <person name="Liu Y."/>
            <person name="Liu H."/>
            <person name="Wang H."/>
            <person name="Huang T."/>
            <person name="Liu B."/>
            <person name="Yang B."/>
            <person name="Yin L."/>
            <person name="Li B."/>
            <person name="Zhang Y."/>
            <person name="Zhang S."/>
            <person name="Jiang F."/>
            <person name="Zhang X."/>
            <person name="Ren Y."/>
            <person name="Wang B."/>
            <person name="Wang S."/>
            <person name="Lu Y."/>
            <person name="Wu K."/>
            <person name="Fan W."/>
            <person name="Wang G."/>
        </authorList>
    </citation>
    <scope>NUCLEOTIDE SEQUENCE</scope>
    <source>
        <strain evidence="14">12Hb</strain>
    </source>
</reference>
<evidence type="ECO:0000256" key="13">
    <source>
        <dbReference type="SAM" id="Phobius"/>
    </source>
</evidence>
<dbReference type="EMBL" id="WIXP02000013">
    <property type="protein sequence ID" value="KAF6201022.1"/>
    <property type="molecule type" value="Genomic_DNA"/>
</dbReference>
<evidence type="ECO:0000256" key="7">
    <source>
        <dbReference type="ARBA" id="ARBA00023053"/>
    </source>
</evidence>
<comment type="similarity">
    <text evidence="2 12">Belongs to the amiloride-sensitive sodium channel (TC 1.A.6) family.</text>
</comment>
<protein>
    <submittedName>
        <fullName evidence="14">Uncharacterized protein</fullName>
    </submittedName>
</protein>
<dbReference type="InterPro" id="IPR001873">
    <property type="entry name" value="ENaC"/>
</dbReference>
<keyword evidence="3 12" id="KW-0813">Transport</keyword>
<gene>
    <name evidence="14" type="ORF">GE061_005469</name>
</gene>
<dbReference type="Gene3D" id="2.60.470.10">
    <property type="entry name" value="Acid-sensing ion channels like domains"/>
    <property type="match status" value="1"/>
</dbReference>
<comment type="caution">
    <text evidence="14">The sequence shown here is derived from an EMBL/GenBank/DDBJ whole genome shotgun (WGS) entry which is preliminary data.</text>
</comment>
<evidence type="ECO:0000313" key="14">
    <source>
        <dbReference type="EMBL" id="KAF6201022.1"/>
    </source>
</evidence>
<evidence type="ECO:0000256" key="12">
    <source>
        <dbReference type="RuleBase" id="RU000679"/>
    </source>
</evidence>
<dbReference type="AlphaFoldDB" id="A0A8S9WWB5"/>
<evidence type="ECO:0000256" key="10">
    <source>
        <dbReference type="ARBA" id="ARBA00023201"/>
    </source>
</evidence>
<keyword evidence="4 12" id="KW-0894">Sodium channel</keyword>
<evidence type="ECO:0000256" key="4">
    <source>
        <dbReference type="ARBA" id="ARBA00022461"/>
    </source>
</evidence>